<dbReference type="EMBL" id="RPHB01000008">
    <property type="protein sequence ID" value="MBW3469566.1"/>
    <property type="molecule type" value="Genomic_DNA"/>
</dbReference>
<gene>
    <name evidence="3" type="ORF">EGN73_17340</name>
</gene>
<accession>A0A951MHW0</accession>
<organism evidence="3 4">
    <name type="scientific">Arthrospiribacter ruber</name>
    <dbReference type="NCBI Taxonomy" id="2487934"/>
    <lineage>
        <taxon>Bacteria</taxon>
        <taxon>Pseudomonadati</taxon>
        <taxon>Bacteroidota</taxon>
        <taxon>Cytophagia</taxon>
        <taxon>Cytophagales</taxon>
        <taxon>Cyclobacteriaceae</taxon>
        <taxon>Arthrospiribacter</taxon>
    </lineage>
</organism>
<dbReference type="Pfam" id="PF19313">
    <property type="entry name" value="DUF5916"/>
    <property type="match status" value="1"/>
</dbReference>
<evidence type="ECO:0000313" key="4">
    <source>
        <dbReference type="Proteomes" id="UP000727490"/>
    </source>
</evidence>
<evidence type="ECO:0008006" key="5">
    <source>
        <dbReference type="Google" id="ProtNLM"/>
    </source>
</evidence>
<protein>
    <recommendedName>
        <fullName evidence="5">Membrane associated hydrolase</fullName>
    </recommendedName>
</protein>
<dbReference type="RefSeq" id="WP_219292765.1">
    <property type="nucleotide sequence ID" value="NZ_RPHB01000008.1"/>
</dbReference>
<dbReference type="InterPro" id="IPR045670">
    <property type="entry name" value="DUF5916"/>
</dbReference>
<feature type="domain" description="Carbohydrate-binding" evidence="1">
    <location>
        <begin position="48"/>
        <end position="206"/>
    </location>
</feature>
<proteinExistence type="predicted"/>
<evidence type="ECO:0000259" key="1">
    <source>
        <dbReference type="Pfam" id="PF06452"/>
    </source>
</evidence>
<feature type="domain" description="DUF5916" evidence="2">
    <location>
        <begin position="246"/>
        <end position="347"/>
    </location>
</feature>
<dbReference type="GO" id="GO:0004553">
    <property type="term" value="F:hydrolase activity, hydrolyzing O-glycosyl compounds"/>
    <property type="evidence" value="ECO:0007669"/>
    <property type="project" value="InterPro"/>
</dbReference>
<dbReference type="GO" id="GO:0030246">
    <property type="term" value="F:carbohydrate binding"/>
    <property type="evidence" value="ECO:0007669"/>
    <property type="project" value="InterPro"/>
</dbReference>
<dbReference type="CDD" id="cd09618">
    <property type="entry name" value="CBM9_like_2"/>
    <property type="match status" value="1"/>
</dbReference>
<keyword evidence="4" id="KW-1185">Reference proteome</keyword>
<comment type="caution">
    <text evidence="3">The sequence shown here is derived from an EMBL/GenBank/DDBJ whole genome shotgun (WGS) entry which is preliminary data.</text>
</comment>
<evidence type="ECO:0000259" key="2">
    <source>
        <dbReference type="Pfam" id="PF19313"/>
    </source>
</evidence>
<dbReference type="Proteomes" id="UP000727490">
    <property type="component" value="Unassembled WGS sequence"/>
</dbReference>
<name>A0A951MHW0_9BACT</name>
<evidence type="ECO:0000313" key="3">
    <source>
        <dbReference type="EMBL" id="MBW3469566.1"/>
    </source>
</evidence>
<dbReference type="AlphaFoldDB" id="A0A951MHW0"/>
<dbReference type="Pfam" id="PF06452">
    <property type="entry name" value="CBM9_1"/>
    <property type="match status" value="1"/>
</dbReference>
<reference evidence="3 4" key="1">
    <citation type="journal article" date="2020" name="Syst. Appl. Microbiol.">
        <title>Arthrospiribacter ruber gen. nov., sp. nov., a novel bacterium isolated from Arthrospira cultures.</title>
        <authorList>
            <person name="Waleron M."/>
            <person name="Misztak A."/>
            <person name="Waleron M.M."/>
            <person name="Furmaniak M."/>
            <person name="Mrozik A."/>
            <person name="Waleron K."/>
        </authorList>
    </citation>
    <scope>NUCLEOTIDE SEQUENCE [LARGE SCALE GENOMIC DNA]</scope>
    <source>
        <strain evidence="3 4">DPMB0001</strain>
    </source>
</reference>
<sequence>MRFFWQLLIYLSFLALIPSALFGQSAFPPPEAREIVHATKIGAPVVLDGILDEAVWQQAVPFSNFTQRDPFQGEPATEETEIRMLYDEKYLYIGAICRDDLSKKSNIRVLNMRRDFSSFQNDRFGVAIDAFLDGQNSVGFEVTPYGSQRELQVIDGSEWDANSDWDGLWYVKTQISDTAWVAEMAIPWKTLRYREGTTELLVSFTRRIRRKNETVTFPAYPRAFSHFRMAYAARLTDLELPPPSANLQVNPYLLGNRGRTEQGNEETAQQGLKAGGEVKWAINPNTVLDATFNTDFAQADVDQQVQNLTRFSVLFPERRQFFLENANIFKTSISSFIQPFFSRRIGLDDEGMPLPLDGGLRLTSQTTKNTFGILAMRQRESGTNPGSHFLVGRYVRNFSDQNRVGLMVTHREDAPLDNGVTSLKRRGNTTATANAFLRPTQTINIEGMVSSSFDSFSGNGLAAHTWISQEKNWGYLGLITQYVSPEYNPRSGFLAFNDYVLVSPAFDLDLRPSWLPSYIRQYGPDFGADIFWRASDGQFQQAFINFAPIDFEFDKGGDIEFRLKPEWQFLDNTFSPLGVAIAPGYYEFMRYDVGFTTDFSRKIAGQMRYETGGYYDGLLNQIYADVRVSPIPHVELISAYTLNWIRGLGKESRDLDAHLWISTLRLGLNPRLQLITNYQWNSAASRDIWNVRFSWEYRPLSYLFVVFNSNVAEPALLESRFRQQELIGKLTFLKQF</sequence>
<dbReference type="GO" id="GO:0016052">
    <property type="term" value="P:carbohydrate catabolic process"/>
    <property type="evidence" value="ECO:0007669"/>
    <property type="project" value="InterPro"/>
</dbReference>
<dbReference type="InterPro" id="IPR010502">
    <property type="entry name" value="Carb-bd_dom_fam9"/>
</dbReference>